<feature type="domain" description="Cadherin-like beta-sandwich-like" evidence="2">
    <location>
        <begin position="389"/>
        <end position="474"/>
    </location>
</feature>
<keyword evidence="5" id="KW-1185">Reference proteome</keyword>
<comment type="caution">
    <text evidence="4">The sequence shown here is derived from an EMBL/GenBank/DDBJ whole genome shotgun (WGS) entry which is preliminary data.</text>
</comment>
<organism evidence="4 5">
    <name type="scientific">Batillaria attramentaria</name>
    <dbReference type="NCBI Taxonomy" id="370345"/>
    <lineage>
        <taxon>Eukaryota</taxon>
        <taxon>Metazoa</taxon>
        <taxon>Spiralia</taxon>
        <taxon>Lophotrochozoa</taxon>
        <taxon>Mollusca</taxon>
        <taxon>Gastropoda</taxon>
        <taxon>Caenogastropoda</taxon>
        <taxon>Sorbeoconcha</taxon>
        <taxon>Cerithioidea</taxon>
        <taxon>Batillariidae</taxon>
        <taxon>Batillaria</taxon>
    </lineage>
</organism>
<reference evidence="4 5" key="1">
    <citation type="journal article" date="2023" name="Sci. Data">
        <title>Genome assembly of the Korean intertidal mud-creeper Batillaria attramentaria.</title>
        <authorList>
            <person name="Patra A.K."/>
            <person name="Ho P.T."/>
            <person name="Jun S."/>
            <person name="Lee S.J."/>
            <person name="Kim Y."/>
            <person name="Won Y.J."/>
        </authorList>
    </citation>
    <scope>NUCLEOTIDE SEQUENCE [LARGE SCALE GENOMIC DNA]</scope>
    <source>
        <strain evidence="4">Wonlab-2016</strain>
    </source>
</reference>
<evidence type="ECO:0000259" key="3">
    <source>
        <dbReference type="Pfam" id="PF24536"/>
    </source>
</evidence>
<dbReference type="InterPro" id="IPR025883">
    <property type="entry name" value="Cadherin-like_domain"/>
</dbReference>
<dbReference type="PANTHER" id="PTHR14776">
    <property type="entry name" value="CADHERIN-LIKE AND PC-ESTERASE DOMAIN-CONTAINING PROTEIN 1"/>
    <property type="match status" value="1"/>
</dbReference>
<sequence length="811" mass="90233">MAAHKTGVNVIPEVSNLLSQPELLCHHNGAYERGRWLNSDVQCRNLSDPTPSVSIDGEYDVDSFCDNHQLLLLPASPSSGTQLVGCSDQAHSILTSGVALKLPTNLLSWKDADSTVSARENDQISPAAGDGDDGDWQRALAWRFPVLVTSLSPLRVYLHPEGVVWDGLEAYLLRKPHRSLSLLEIQQIAADHHGDSVAAATVGNIEEGVGASSLSGHLSSLSEYLMRQTSLNDLSSILGERRNVSSDLARGLVDLGLSTVDKGTICNTGRRFCLGSHELTYLLDSLREHSARTGLLQTEQTKNSAGPPSKSFTSLSEDDVDSSQRLTTARLHSLLLGLESFYLRASDNGQTESFEDVNIPIDQTNQQPEGVDDIILENDSSGRVITRPALSFKPEFSPLRTEYSVEVNHSVQMVTVWAWSQNCQSQARLEDKHNTDRFANFTLGLGSNTLRIFVVDTTHDEPWVLNTYTITVVRHEADYGLGPFLPGIPHVVCSLKQDCSLPFAPKEPCGLQPVTWVSSWSRFISHRDNLPVCDSGDTSGRWYVPCTSCRDDDGRCYWHEAVWSSTQCKEPVLPQSELQRCFSDKKVLFIGDSTNRGILHYLLQRVNGSLQVWDKTHHLRVYPALNNNSTLFSFAYYPQFWLPAQHRPVFDKALYQLIRKTLPLDNSSNTVVVVGGVHWLAKHHLKVVQTALAREGLTGAQVVVKGLGSGFHQPVSGVHRLSQKEQEKLLWHNQHVLRYARQQGMEVVDTFNMTMARYSHFLQGRCTCHFHRITPQKIHKKADGQSSTTTYAVEGDINAAYAEKVINRICK</sequence>
<evidence type="ECO:0000256" key="1">
    <source>
        <dbReference type="SAM" id="MobiDB-lite"/>
    </source>
</evidence>
<feature type="compositionally biased region" description="Polar residues" evidence="1">
    <location>
        <begin position="297"/>
        <end position="315"/>
    </location>
</feature>
<protein>
    <recommendedName>
        <fullName evidence="6">Cadherin-like beta sandwich domain-containing protein</fullName>
    </recommendedName>
</protein>
<dbReference type="InterPro" id="IPR057106">
    <property type="entry name" value="NXPE4_C"/>
</dbReference>
<dbReference type="EMBL" id="JACVVK020000091">
    <property type="protein sequence ID" value="KAK7493631.1"/>
    <property type="molecule type" value="Genomic_DNA"/>
</dbReference>
<gene>
    <name evidence="4" type="ORF">BaRGS_00015143</name>
</gene>
<dbReference type="AlphaFoldDB" id="A0ABD0L288"/>
<feature type="region of interest" description="Disordered" evidence="1">
    <location>
        <begin position="297"/>
        <end position="319"/>
    </location>
</feature>
<name>A0ABD0L288_9CAEN</name>
<dbReference type="Pfam" id="PF24536">
    <property type="entry name" value="NXPE4_C"/>
    <property type="match status" value="1"/>
</dbReference>
<accession>A0ABD0L288</accession>
<dbReference type="Proteomes" id="UP001519460">
    <property type="component" value="Unassembled WGS sequence"/>
</dbReference>
<feature type="domain" description="NXPE C-terminal" evidence="3">
    <location>
        <begin position="563"/>
        <end position="688"/>
    </location>
</feature>
<evidence type="ECO:0000313" key="4">
    <source>
        <dbReference type="EMBL" id="KAK7493631.1"/>
    </source>
</evidence>
<evidence type="ECO:0000313" key="5">
    <source>
        <dbReference type="Proteomes" id="UP001519460"/>
    </source>
</evidence>
<dbReference type="Pfam" id="PF12733">
    <property type="entry name" value="Cadherin-like"/>
    <property type="match status" value="1"/>
</dbReference>
<proteinExistence type="predicted"/>
<evidence type="ECO:0008006" key="6">
    <source>
        <dbReference type="Google" id="ProtNLM"/>
    </source>
</evidence>
<evidence type="ECO:0000259" key="2">
    <source>
        <dbReference type="Pfam" id="PF12733"/>
    </source>
</evidence>
<dbReference type="PANTHER" id="PTHR14776:SF1">
    <property type="entry name" value="CADHERIN-LIKE AND PC-ESTERASE DOMAIN-CONTAINING PROTEIN 1"/>
    <property type="match status" value="1"/>
</dbReference>